<dbReference type="InParanoid" id="A0A0D2G941"/>
<gene>
    <name evidence="7" type="ORF">X474_24275</name>
</gene>
<organism evidence="7 8">
    <name type="scientific">Dethiosulfatarculus sandiegensis</name>
    <dbReference type="NCBI Taxonomy" id="1429043"/>
    <lineage>
        <taxon>Bacteria</taxon>
        <taxon>Pseudomonadati</taxon>
        <taxon>Thermodesulfobacteriota</taxon>
        <taxon>Desulfarculia</taxon>
        <taxon>Desulfarculales</taxon>
        <taxon>Desulfarculaceae</taxon>
        <taxon>Dethiosulfatarculus</taxon>
    </lineage>
</organism>
<dbReference type="SUPFAM" id="SSF52096">
    <property type="entry name" value="ClpP/crotonase"/>
    <property type="match status" value="1"/>
</dbReference>
<evidence type="ECO:0000256" key="1">
    <source>
        <dbReference type="ARBA" id="ARBA00005254"/>
    </source>
</evidence>
<name>A0A0D2G941_9BACT</name>
<dbReference type="PANTHER" id="PTHR43602">
    <property type="match status" value="1"/>
</dbReference>
<comment type="similarity">
    <text evidence="1">Belongs to the enoyl-CoA hydratase/isomerase family.</text>
</comment>
<dbReference type="Gene3D" id="1.10.12.10">
    <property type="entry name" value="Lyase 2-enoyl-coa Hydratase, Chain A, domain 2"/>
    <property type="match status" value="1"/>
</dbReference>
<sequence>MHFEEIEYYLEGPLAFITLNRPEKVNSLSEKMIAELSLALDRIASEQQAKVVVLNAAGNHFCAGHLLDEMIDKDPVDYQRIFANCTKMMEKLRKLPQPVVGLVQGVATAAGCQLAAACDLVVASKTARFGTPGVKIGLFCSTPAVPLVRAIGPKRALEMLLTGRMVSAGEAQNWGLVNKVAEPSELVQEGKNLALSVAKASPLTLAMGKSAFYSQVDRPENQAYDLAQRAIALNLTMEDAQEGIKAFLNKKEPPEWKGR</sequence>
<accession>A0A0D2G941</accession>
<evidence type="ECO:0000256" key="2">
    <source>
        <dbReference type="ARBA" id="ARBA00022832"/>
    </source>
</evidence>
<evidence type="ECO:0000313" key="7">
    <source>
        <dbReference type="EMBL" id="KIX11397.1"/>
    </source>
</evidence>
<dbReference type="InterPro" id="IPR052377">
    <property type="entry name" value="Mitochondrial_ECH-domain"/>
</dbReference>
<dbReference type="CDD" id="cd06558">
    <property type="entry name" value="crotonase-like"/>
    <property type="match status" value="1"/>
</dbReference>
<comment type="function">
    <text evidence="5">May play a role in fatty acid biosynthesis and insulin sensitivity.</text>
</comment>
<dbReference type="GO" id="GO:0016836">
    <property type="term" value="F:hydro-lyase activity"/>
    <property type="evidence" value="ECO:0007669"/>
    <property type="project" value="TreeGrafter"/>
</dbReference>
<evidence type="ECO:0000256" key="5">
    <source>
        <dbReference type="ARBA" id="ARBA00037410"/>
    </source>
</evidence>
<dbReference type="STRING" id="1429043.X474_24275"/>
<dbReference type="OrthoDB" id="5365311at2"/>
<proteinExistence type="inferred from homology"/>
<dbReference type="Gene3D" id="3.90.226.10">
    <property type="entry name" value="2-enoyl-CoA Hydratase, Chain A, domain 1"/>
    <property type="match status" value="1"/>
</dbReference>
<evidence type="ECO:0000256" key="3">
    <source>
        <dbReference type="ARBA" id="ARBA00022946"/>
    </source>
</evidence>
<dbReference type="PANTHER" id="PTHR43602:SF1">
    <property type="entry name" value="ENOYL-COA HYDRATASE DOMAIN-CONTAINING PROTEIN 3, MITOCHONDRIAL"/>
    <property type="match status" value="1"/>
</dbReference>
<dbReference type="EMBL" id="AZAC01000056">
    <property type="protein sequence ID" value="KIX11397.1"/>
    <property type="molecule type" value="Genomic_DNA"/>
</dbReference>
<comment type="caution">
    <text evidence="7">The sequence shown here is derived from an EMBL/GenBank/DDBJ whole genome shotgun (WGS) entry which is preliminary data.</text>
</comment>
<dbReference type="InterPro" id="IPR001753">
    <property type="entry name" value="Enoyl-CoA_hydra/iso"/>
</dbReference>
<dbReference type="InterPro" id="IPR029045">
    <property type="entry name" value="ClpP/crotonase-like_dom_sf"/>
</dbReference>
<dbReference type="AlphaFoldDB" id="A0A0D2G941"/>
<keyword evidence="4" id="KW-0443">Lipid metabolism</keyword>
<keyword evidence="2" id="KW-0276">Fatty acid metabolism</keyword>
<evidence type="ECO:0000256" key="6">
    <source>
        <dbReference type="ARBA" id="ARBA00040545"/>
    </source>
</evidence>
<evidence type="ECO:0000256" key="4">
    <source>
        <dbReference type="ARBA" id="ARBA00023098"/>
    </source>
</evidence>
<dbReference type="GO" id="GO:0006631">
    <property type="term" value="P:fatty acid metabolic process"/>
    <property type="evidence" value="ECO:0007669"/>
    <property type="project" value="UniProtKB-KW"/>
</dbReference>
<dbReference type="Proteomes" id="UP000032233">
    <property type="component" value="Unassembled WGS sequence"/>
</dbReference>
<dbReference type="PATRIC" id="fig|1429043.3.peg.5132"/>
<dbReference type="Pfam" id="PF00378">
    <property type="entry name" value="ECH_1"/>
    <property type="match status" value="1"/>
</dbReference>
<keyword evidence="3" id="KW-0809">Transit peptide</keyword>
<reference evidence="7 8" key="1">
    <citation type="submission" date="2013-11" db="EMBL/GenBank/DDBJ databases">
        <title>Metagenomic analysis of a methanogenic consortium involved in long chain n-alkane degradation.</title>
        <authorList>
            <person name="Davidova I.A."/>
            <person name="Callaghan A.V."/>
            <person name="Wawrik B."/>
            <person name="Pruitt S."/>
            <person name="Marks C."/>
            <person name="Duncan K.E."/>
            <person name="Suflita J.M."/>
        </authorList>
    </citation>
    <scope>NUCLEOTIDE SEQUENCE [LARGE SCALE GENOMIC DNA]</scope>
    <source>
        <strain evidence="7 8">SPR</strain>
    </source>
</reference>
<dbReference type="InterPro" id="IPR014748">
    <property type="entry name" value="Enoyl-CoA_hydra_C"/>
</dbReference>
<dbReference type="RefSeq" id="WP_044351980.1">
    <property type="nucleotide sequence ID" value="NZ_AZAC01000056.1"/>
</dbReference>
<dbReference type="NCBIfam" id="NF006008">
    <property type="entry name" value="PRK08139.1"/>
    <property type="match status" value="1"/>
</dbReference>
<protein>
    <recommendedName>
        <fullName evidence="6">Enoyl-CoA hydratase domain-containing protein 3, mitochondrial</fullName>
    </recommendedName>
</protein>
<evidence type="ECO:0000313" key="8">
    <source>
        <dbReference type="Proteomes" id="UP000032233"/>
    </source>
</evidence>
<keyword evidence="8" id="KW-1185">Reference proteome</keyword>